<dbReference type="Proteomes" id="UP000677016">
    <property type="component" value="Unassembled WGS sequence"/>
</dbReference>
<organism evidence="2 3">
    <name type="scientific">Phycicoccus avicenniae</name>
    <dbReference type="NCBI Taxonomy" id="2828860"/>
    <lineage>
        <taxon>Bacteria</taxon>
        <taxon>Bacillati</taxon>
        <taxon>Actinomycetota</taxon>
        <taxon>Actinomycetes</taxon>
        <taxon>Micrococcales</taxon>
        <taxon>Intrasporangiaceae</taxon>
        <taxon>Phycicoccus</taxon>
    </lineage>
</organism>
<sequence length="196" mass="21488">MGRIAVVNWTSLDGVIQSPLSPDEDRDGGFERGGWVPLYSDDTLNDFMQTSTVNAAGMLVGRRTYEILSDAWSEADESEPAIAAMNRMPKYVVSSSPVERAWQNSHPIEGDLSAAISAIKERTDGDLVVFGSGTLVRALAEHDLVDEYRLMLFPIILGHGKRMFDDTGHLARFHLSDNVITASGVAILTYTRDTQA</sequence>
<evidence type="ECO:0000259" key="1">
    <source>
        <dbReference type="Pfam" id="PF01872"/>
    </source>
</evidence>
<name>A0A941D687_9MICO</name>
<feature type="domain" description="Bacterial bifunctional deaminase-reductase C-terminal" evidence="1">
    <location>
        <begin position="9"/>
        <end position="184"/>
    </location>
</feature>
<evidence type="ECO:0000313" key="3">
    <source>
        <dbReference type="Proteomes" id="UP000677016"/>
    </source>
</evidence>
<dbReference type="InterPro" id="IPR002734">
    <property type="entry name" value="RibDG_C"/>
</dbReference>
<keyword evidence="3" id="KW-1185">Reference proteome</keyword>
<dbReference type="SUPFAM" id="SSF53597">
    <property type="entry name" value="Dihydrofolate reductase-like"/>
    <property type="match status" value="1"/>
</dbReference>
<comment type="caution">
    <text evidence="2">The sequence shown here is derived from an EMBL/GenBank/DDBJ whole genome shotgun (WGS) entry which is preliminary data.</text>
</comment>
<dbReference type="PANTHER" id="PTHR38011">
    <property type="entry name" value="DIHYDROFOLATE REDUCTASE FAMILY PROTEIN (AFU_ORTHOLOGUE AFUA_8G06820)"/>
    <property type="match status" value="1"/>
</dbReference>
<dbReference type="Gene3D" id="3.40.430.10">
    <property type="entry name" value="Dihydrofolate Reductase, subunit A"/>
    <property type="match status" value="1"/>
</dbReference>
<proteinExistence type="predicted"/>
<evidence type="ECO:0000313" key="2">
    <source>
        <dbReference type="EMBL" id="MBR7742874.1"/>
    </source>
</evidence>
<dbReference type="RefSeq" id="WP_211602039.1">
    <property type="nucleotide sequence ID" value="NZ_JAGSNF010000006.1"/>
</dbReference>
<dbReference type="InterPro" id="IPR050765">
    <property type="entry name" value="Riboflavin_Biosynth_HTPR"/>
</dbReference>
<protein>
    <submittedName>
        <fullName evidence="2">Dihydrofolate reductase</fullName>
    </submittedName>
</protein>
<reference evidence="2" key="1">
    <citation type="submission" date="2021-04" db="EMBL/GenBank/DDBJ databases">
        <title>Phycicoccus avicenniae sp. nov., a novel endophytic actinomycetes isolated from branch of Avicennia mariana.</title>
        <authorList>
            <person name="Tuo L."/>
        </authorList>
    </citation>
    <scope>NUCLEOTIDE SEQUENCE</scope>
    <source>
        <strain evidence="2">BSK3Z-2</strain>
    </source>
</reference>
<accession>A0A941D687</accession>
<dbReference type="GO" id="GO:0008703">
    <property type="term" value="F:5-amino-6-(5-phosphoribosylamino)uracil reductase activity"/>
    <property type="evidence" value="ECO:0007669"/>
    <property type="project" value="InterPro"/>
</dbReference>
<dbReference type="GO" id="GO:0009231">
    <property type="term" value="P:riboflavin biosynthetic process"/>
    <property type="evidence" value="ECO:0007669"/>
    <property type="project" value="InterPro"/>
</dbReference>
<dbReference type="Pfam" id="PF01872">
    <property type="entry name" value="RibD_C"/>
    <property type="match status" value="1"/>
</dbReference>
<gene>
    <name evidence="2" type="ORF">KC207_06160</name>
</gene>
<dbReference type="AlphaFoldDB" id="A0A941D687"/>
<dbReference type="InterPro" id="IPR024072">
    <property type="entry name" value="DHFR-like_dom_sf"/>
</dbReference>
<dbReference type="PANTHER" id="PTHR38011:SF2">
    <property type="entry name" value="BIFUNCTIONAL DEAMINASE-REDUCTASE DOMAIN PROTEIN"/>
    <property type="match status" value="1"/>
</dbReference>
<dbReference type="EMBL" id="JAGSNF010000006">
    <property type="protein sequence ID" value="MBR7742874.1"/>
    <property type="molecule type" value="Genomic_DNA"/>
</dbReference>